<dbReference type="Proteomes" id="UP000190675">
    <property type="component" value="Chromosome I"/>
</dbReference>
<name>A0A1M5H994_9BRAD</name>
<evidence type="ECO:0000313" key="2">
    <source>
        <dbReference type="Proteomes" id="UP000190675"/>
    </source>
</evidence>
<organism evidence="1 2">
    <name type="scientific">Bradyrhizobium erythrophlei</name>
    <dbReference type="NCBI Taxonomy" id="1437360"/>
    <lineage>
        <taxon>Bacteria</taxon>
        <taxon>Pseudomonadati</taxon>
        <taxon>Pseudomonadota</taxon>
        <taxon>Alphaproteobacteria</taxon>
        <taxon>Hyphomicrobiales</taxon>
        <taxon>Nitrobacteraceae</taxon>
        <taxon>Bradyrhizobium</taxon>
    </lineage>
</organism>
<sequence length="81" mass="8660">MKRSRRVILTMMGTAAAGAVSMGFVRRDCGPGQISELQREPDGRLREYCRVSYGGFGGAPHRLHAHFHGGHAHGGYAHGGG</sequence>
<dbReference type="EMBL" id="LT670818">
    <property type="protein sequence ID" value="SHG12476.1"/>
    <property type="molecule type" value="Genomic_DNA"/>
</dbReference>
<evidence type="ECO:0000313" key="1">
    <source>
        <dbReference type="EMBL" id="SHG12476.1"/>
    </source>
</evidence>
<dbReference type="RefSeq" id="WP_079564633.1">
    <property type="nucleotide sequence ID" value="NZ_LT670818.1"/>
</dbReference>
<protein>
    <submittedName>
        <fullName evidence="1">Uncharacterized protein</fullName>
    </submittedName>
</protein>
<reference evidence="1 2" key="1">
    <citation type="submission" date="2016-11" db="EMBL/GenBank/DDBJ databases">
        <authorList>
            <person name="Jaros S."/>
            <person name="Januszkiewicz K."/>
            <person name="Wedrychowicz H."/>
        </authorList>
    </citation>
    <scope>NUCLEOTIDE SEQUENCE [LARGE SCALE GENOMIC DNA]</scope>
    <source>
        <strain evidence="1 2">GAS242</strain>
    </source>
</reference>
<gene>
    <name evidence="1" type="ORF">SAMN05444169_0664</name>
</gene>
<dbReference type="OrthoDB" id="8251760at2"/>
<dbReference type="AlphaFoldDB" id="A0A1M5H994"/>
<proteinExistence type="predicted"/>
<accession>A0A1M5H994</accession>